<dbReference type="RefSeq" id="WP_250874434.1">
    <property type="nucleotide sequence ID" value="NZ_JALXFV010000007.1"/>
</dbReference>
<feature type="transmembrane region" description="Helical" evidence="1">
    <location>
        <begin position="136"/>
        <end position="156"/>
    </location>
</feature>
<dbReference type="Proteomes" id="UP001597187">
    <property type="component" value="Unassembled WGS sequence"/>
</dbReference>
<keyword evidence="3" id="KW-1185">Reference proteome</keyword>
<keyword evidence="1" id="KW-1133">Transmembrane helix</keyword>
<comment type="caution">
    <text evidence="2">The sequence shown here is derived from an EMBL/GenBank/DDBJ whole genome shotgun (WGS) entry which is preliminary data.</text>
</comment>
<feature type="transmembrane region" description="Helical" evidence="1">
    <location>
        <begin position="44"/>
        <end position="71"/>
    </location>
</feature>
<evidence type="ECO:0000256" key="1">
    <source>
        <dbReference type="SAM" id="Phobius"/>
    </source>
</evidence>
<sequence>MVKKPTSVAATTPGLNTVTALKSRIRRFDHRLEVWITDLSRCGLVAYAGAMCALMVGVGSHLIALVVPAVIGRVSAQGASQAEEIMCQTGAGDAVTLLFGGLALLLLLVAGIRLTSGLNKKGSQRSDKKREGDEQLKGAAYSVGGVFALTAFPLILEQIGLSTISCVQFAPF</sequence>
<reference evidence="2 3" key="1">
    <citation type="journal article" date="2019" name="Int. J. Syst. Evol. Microbiol.">
        <title>The Global Catalogue of Microorganisms (GCM) 10K type strain sequencing project: providing services to taxonomists for standard genome sequencing and annotation.</title>
        <authorList>
            <consortium name="The Broad Institute Genomics Platform"/>
            <consortium name="The Broad Institute Genome Sequencing Center for Infectious Disease"/>
            <person name="Wu L."/>
            <person name="Ma J."/>
        </authorList>
    </citation>
    <scope>NUCLEOTIDE SEQUENCE [LARGE SCALE GENOMIC DNA]</scope>
    <source>
        <strain evidence="2 3">CGMCC 1.12563</strain>
    </source>
</reference>
<organism evidence="2 3">
    <name type="scientific">Halomarina rubra</name>
    <dbReference type="NCBI Taxonomy" id="2071873"/>
    <lineage>
        <taxon>Archaea</taxon>
        <taxon>Methanobacteriati</taxon>
        <taxon>Methanobacteriota</taxon>
        <taxon>Stenosarchaea group</taxon>
        <taxon>Halobacteria</taxon>
        <taxon>Halobacteriales</taxon>
        <taxon>Natronomonadaceae</taxon>
        <taxon>Halomarina</taxon>
    </lineage>
</organism>
<evidence type="ECO:0000313" key="3">
    <source>
        <dbReference type="Proteomes" id="UP001597187"/>
    </source>
</evidence>
<accession>A0ABD6AY60</accession>
<name>A0ABD6AY60_9EURY</name>
<feature type="transmembrane region" description="Helical" evidence="1">
    <location>
        <begin position="91"/>
        <end position="115"/>
    </location>
</feature>
<proteinExistence type="predicted"/>
<gene>
    <name evidence="2" type="ORF">ACFSBT_14570</name>
</gene>
<dbReference type="AlphaFoldDB" id="A0ABD6AY60"/>
<keyword evidence="1" id="KW-0812">Transmembrane</keyword>
<protein>
    <submittedName>
        <fullName evidence="2">Uncharacterized protein</fullName>
    </submittedName>
</protein>
<evidence type="ECO:0000313" key="2">
    <source>
        <dbReference type="EMBL" id="MFD1514502.1"/>
    </source>
</evidence>
<dbReference type="EMBL" id="JBHUDC010000007">
    <property type="protein sequence ID" value="MFD1514502.1"/>
    <property type="molecule type" value="Genomic_DNA"/>
</dbReference>
<keyword evidence="1" id="KW-0472">Membrane</keyword>